<evidence type="ECO:0000313" key="10">
    <source>
        <dbReference type="Proteomes" id="UP000464318"/>
    </source>
</evidence>
<dbReference type="Gene3D" id="3.40.109.10">
    <property type="entry name" value="NADH Oxidase"/>
    <property type="match status" value="1"/>
</dbReference>
<dbReference type="InterPro" id="IPR026021">
    <property type="entry name" value="YdjA-like"/>
</dbReference>
<feature type="domain" description="Nitroreductase" evidence="8">
    <location>
        <begin position="12"/>
        <end position="168"/>
    </location>
</feature>
<evidence type="ECO:0000256" key="3">
    <source>
        <dbReference type="ARBA" id="ARBA00022630"/>
    </source>
</evidence>
<organism evidence="9 10">
    <name type="scientific">Bergeyella cardium</name>
    <dbReference type="NCBI Taxonomy" id="1585976"/>
    <lineage>
        <taxon>Bacteria</taxon>
        <taxon>Pseudomonadati</taxon>
        <taxon>Bacteroidota</taxon>
        <taxon>Flavobacteriia</taxon>
        <taxon>Flavobacteriales</taxon>
        <taxon>Weeksellaceae</taxon>
        <taxon>Bergeyella</taxon>
    </lineage>
</organism>
<dbReference type="OrthoDB" id="9804207at2"/>
<dbReference type="Pfam" id="PF00881">
    <property type="entry name" value="Nitroreductase"/>
    <property type="match status" value="1"/>
</dbReference>
<dbReference type="GO" id="GO:0016491">
    <property type="term" value="F:oxidoreductase activity"/>
    <property type="evidence" value="ECO:0007669"/>
    <property type="project" value="UniProtKB-KW"/>
</dbReference>
<dbReference type="CDD" id="cd02135">
    <property type="entry name" value="YdjA-like"/>
    <property type="match status" value="1"/>
</dbReference>
<dbReference type="InterPro" id="IPR029479">
    <property type="entry name" value="Nitroreductase"/>
</dbReference>
<proteinExistence type="inferred from homology"/>
<evidence type="ECO:0000256" key="5">
    <source>
        <dbReference type="ARBA" id="ARBA00022857"/>
    </source>
</evidence>
<dbReference type="InterPro" id="IPR000415">
    <property type="entry name" value="Nitroreductase-like"/>
</dbReference>
<protein>
    <submittedName>
        <fullName evidence="9">Nitroreductase</fullName>
    </submittedName>
</protein>
<keyword evidence="10" id="KW-1185">Reference proteome</keyword>
<dbReference type="PANTHER" id="PTHR43821">
    <property type="entry name" value="NAD(P)H NITROREDUCTASE YDJA-RELATED"/>
    <property type="match status" value="1"/>
</dbReference>
<dbReference type="EMBL" id="CP029149">
    <property type="protein sequence ID" value="QHN66130.1"/>
    <property type="molecule type" value="Genomic_DNA"/>
</dbReference>
<comment type="cofactor">
    <cofactor evidence="1">
        <name>FMN</name>
        <dbReference type="ChEBI" id="CHEBI:58210"/>
    </cofactor>
</comment>
<keyword evidence="3" id="KW-0285">Flavoprotein</keyword>
<evidence type="ECO:0000256" key="2">
    <source>
        <dbReference type="ARBA" id="ARBA00007118"/>
    </source>
</evidence>
<keyword evidence="5" id="KW-0521">NADP</keyword>
<evidence type="ECO:0000256" key="1">
    <source>
        <dbReference type="ARBA" id="ARBA00001917"/>
    </source>
</evidence>
<keyword evidence="6" id="KW-0560">Oxidoreductase</keyword>
<dbReference type="SUPFAM" id="SSF55469">
    <property type="entry name" value="FMN-dependent nitroreductase-like"/>
    <property type="match status" value="1"/>
</dbReference>
<dbReference type="PANTHER" id="PTHR43821:SF1">
    <property type="entry name" value="NAD(P)H NITROREDUCTASE YDJA-RELATED"/>
    <property type="match status" value="1"/>
</dbReference>
<evidence type="ECO:0000259" key="8">
    <source>
        <dbReference type="Pfam" id="PF00881"/>
    </source>
</evidence>
<evidence type="ECO:0000313" key="9">
    <source>
        <dbReference type="EMBL" id="QHN66130.1"/>
    </source>
</evidence>
<evidence type="ECO:0000256" key="4">
    <source>
        <dbReference type="ARBA" id="ARBA00022643"/>
    </source>
</evidence>
<keyword evidence="4" id="KW-0288">FMN</keyword>
<evidence type="ECO:0000256" key="6">
    <source>
        <dbReference type="ARBA" id="ARBA00023002"/>
    </source>
</evidence>
<reference evidence="9 10" key="1">
    <citation type="submission" date="2018-04" db="EMBL/GenBank/DDBJ databases">
        <title>Characteristic and Complete Genome Sequencing of A Novel Member of Infective Endocarditis Causative Bacteria: Bergeyella cardium QL-PH.</title>
        <authorList>
            <person name="Pan H."/>
            <person name="Sun E."/>
            <person name="Zhang Y."/>
        </authorList>
    </citation>
    <scope>NUCLEOTIDE SEQUENCE [LARGE SCALE GENOMIC DNA]</scope>
    <source>
        <strain evidence="9 10">HPQL</strain>
    </source>
</reference>
<dbReference type="Proteomes" id="UP000464318">
    <property type="component" value="Chromosome"/>
</dbReference>
<sequence>MMTEIEVLKQIIEKRKSIFPKDYTDKDIPAQVVEDIVSTAKLAPNHKRTKPWKFKVLRGEEKKKLGKELQKIYKDTVPPNMFLDKKYQDIGFKIEKANAVVALICEFSVIVPEWEEIAAVAMAVQNMYLMCTAYNLGCYWSSPAYVNQVKESFQIGESQKCLGLFYIGSVD</sequence>
<dbReference type="KEGG" id="bcad:DBX24_06435"/>
<comment type="similarity">
    <text evidence="2">Belongs to the nitroreductase family.</text>
</comment>
<evidence type="ECO:0000256" key="7">
    <source>
        <dbReference type="ARBA" id="ARBA00023027"/>
    </source>
</evidence>
<name>A0A6P1QZL9_9FLAO</name>
<keyword evidence="7" id="KW-0520">NAD</keyword>
<dbReference type="AlphaFoldDB" id="A0A6P1QZL9"/>
<accession>A0A6P1QZL9</accession>
<gene>
    <name evidence="9" type="ORF">DBX24_06435</name>
</gene>
<dbReference type="InterPro" id="IPR052530">
    <property type="entry name" value="NAD(P)H_nitroreductase"/>
</dbReference>